<name>A0A1M5XCI4_9CLOT</name>
<evidence type="ECO:0000313" key="2">
    <source>
        <dbReference type="EMBL" id="SHH97567.1"/>
    </source>
</evidence>
<keyword evidence="2" id="KW-0167">Capsid protein</keyword>
<proteinExistence type="predicted"/>
<sequence>MDAEELKKLIQEKYDLSIVSIEEFKNIYKIITFNGEYCLKKIKYNYNHFKFILEAIKHLQTNNFQYIPPILKTKEDKYYINVNQCYCYLCPWISSHKSDYRKEDELKLVSRKLAELHLKSRGFLQTKEMEPRVGWFKWIETFEIREQEILDFKKRIYSKENINRFDKLYLSIMEEELLQAENSIKQLKNSSYLKIMKEEIKYNGFCHHDFAYHNVLIGEDENIYIIDFDYCILDSHLHDLSSLIIRKMKESNWEINNCKNIIKEYNSVYEIQEKELAIMAAFIEFPQDYWQRGIQYYWEKKGWGEDFFIKKLNKYIEDRKEKNYFIEELRNIRLNEII</sequence>
<dbReference type="RefSeq" id="WP_073340140.1">
    <property type="nucleotide sequence ID" value="NZ_FQXM01000027.1"/>
</dbReference>
<dbReference type="GO" id="GO:0042601">
    <property type="term" value="C:endospore-forming forespore"/>
    <property type="evidence" value="ECO:0007669"/>
    <property type="project" value="TreeGrafter"/>
</dbReference>
<keyword evidence="2" id="KW-0946">Virion</keyword>
<dbReference type="Proteomes" id="UP000184447">
    <property type="component" value="Unassembled WGS sequence"/>
</dbReference>
<dbReference type="Pfam" id="PF01636">
    <property type="entry name" value="APH"/>
    <property type="match status" value="1"/>
</dbReference>
<keyword evidence="3" id="KW-1185">Reference proteome</keyword>
<reference evidence="2 3" key="1">
    <citation type="submission" date="2016-11" db="EMBL/GenBank/DDBJ databases">
        <authorList>
            <person name="Jaros S."/>
            <person name="Januszkiewicz K."/>
            <person name="Wedrychowicz H."/>
        </authorList>
    </citation>
    <scope>NUCLEOTIDE SEQUENCE [LARGE SCALE GENOMIC DNA]</scope>
    <source>
        <strain evidence="2 3">DSM 8605</strain>
    </source>
</reference>
<dbReference type="Gene3D" id="3.30.200.20">
    <property type="entry name" value="Phosphorylase Kinase, domain 1"/>
    <property type="match status" value="1"/>
</dbReference>
<dbReference type="AlphaFoldDB" id="A0A1M5XCI4"/>
<dbReference type="Gene3D" id="3.90.1200.10">
    <property type="match status" value="1"/>
</dbReference>
<organism evidence="2 3">
    <name type="scientific">Clostridium grantii DSM 8605</name>
    <dbReference type="NCBI Taxonomy" id="1121316"/>
    <lineage>
        <taxon>Bacteria</taxon>
        <taxon>Bacillati</taxon>
        <taxon>Bacillota</taxon>
        <taxon>Clostridia</taxon>
        <taxon>Eubacteriales</taxon>
        <taxon>Clostridiaceae</taxon>
        <taxon>Clostridium</taxon>
    </lineage>
</organism>
<protein>
    <submittedName>
        <fullName evidence="2">Spore coat protein, CotS family</fullName>
    </submittedName>
</protein>
<dbReference type="InterPro" id="IPR014255">
    <property type="entry name" value="Spore_coat_CotS"/>
</dbReference>
<evidence type="ECO:0000259" key="1">
    <source>
        <dbReference type="Pfam" id="PF01636"/>
    </source>
</evidence>
<dbReference type="NCBIfam" id="TIGR02906">
    <property type="entry name" value="spore_CotS"/>
    <property type="match status" value="1"/>
</dbReference>
<dbReference type="PANTHER" id="PTHR39179:SF1">
    <property type="entry name" value="SPORE COAT PROTEIN I"/>
    <property type="match status" value="1"/>
</dbReference>
<dbReference type="STRING" id="1121316.SAMN02745207_03549"/>
<dbReference type="InterPro" id="IPR047175">
    <property type="entry name" value="CotS-like"/>
</dbReference>
<dbReference type="EMBL" id="FQXM01000027">
    <property type="protein sequence ID" value="SHH97567.1"/>
    <property type="molecule type" value="Genomic_DNA"/>
</dbReference>
<dbReference type="OrthoDB" id="9771902at2"/>
<gene>
    <name evidence="2" type="ORF">SAMN02745207_03549</name>
</gene>
<dbReference type="SUPFAM" id="SSF56112">
    <property type="entry name" value="Protein kinase-like (PK-like)"/>
    <property type="match status" value="1"/>
</dbReference>
<dbReference type="InterPro" id="IPR011009">
    <property type="entry name" value="Kinase-like_dom_sf"/>
</dbReference>
<dbReference type="PANTHER" id="PTHR39179">
    <property type="entry name" value="SPORE COAT PROTEIN I"/>
    <property type="match status" value="1"/>
</dbReference>
<dbReference type="InterPro" id="IPR002575">
    <property type="entry name" value="Aminoglycoside_PTrfase"/>
</dbReference>
<feature type="domain" description="Aminoglycoside phosphotransferase" evidence="1">
    <location>
        <begin position="202"/>
        <end position="269"/>
    </location>
</feature>
<evidence type="ECO:0000313" key="3">
    <source>
        <dbReference type="Proteomes" id="UP000184447"/>
    </source>
</evidence>
<accession>A0A1M5XCI4</accession>